<evidence type="ECO:0000313" key="2">
    <source>
        <dbReference type="EMBL" id="RXJ49624.1"/>
    </source>
</evidence>
<accession>A0A4Q0XEG5</accession>
<sequence length="104" mass="11359">MNDILSLLPAVLAGMLLGVIFFGGLWLTVNKGLGSKRATLIFFGSLILRMAIILTGFYFVGGDSWQKLLACLVGFLIARIVITNITKKLKQANPVFIKEVSDEN</sequence>
<dbReference type="AlphaFoldDB" id="A0A4Q0XEG5"/>
<keyword evidence="3" id="KW-1185">Reference proteome</keyword>
<feature type="transmembrane region" description="Helical" evidence="1">
    <location>
        <begin position="40"/>
        <end position="59"/>
    </location>
</feature>
<keyword evidence="1" id="KW-0812">Transmembrane</keyword>
<proteinExistence type="predicted"/>
<dbReference type="InterPro" id="IPR017581">
    <property type="entry name" value="AtpR-like"/>
</dbReference>
<keyword evidence="1" id="KW-1133">Transmembrane helix</keyword>
<dbReference type="OrthoDB" id="467414at2"/>
<dbReference type="Pfam" id="PF12966">
    <property type="entry name" value="AtpR"/>
    <property type="match status" value="1"/>
</dbReference>
<evidence type="ECO:0000256" key="1">
    <source>
        <dbReference type="SAM" id="Phobius"/>
    </source>
</evidence>
<feature type="transmembrane region" description="Helical" evidence="1">
    <location>
        <begin position="65"/>
        <end position="82"/>
    </location>
</feature>
<organism evidence="2 3">
    <name type="scientific">Gelidibacter gilvus</name>
    <dbReference type="NCBI Taxonomy" id="59602"/>
    <lineage>
        <taxon>Bacteria</taxon>
        <taxon>Pseudomonadati</taxon>
        <taxon>Bacteroidota</taxon>
        <taxon>Flavobacteriia</taxon>
        <taxon>Flavobacteriales</taxon>
        <taxon>Flavobacteriaceae</taxon>
        <taxon>Gelidibacter</taxon>
    </lineage>
</organism>
<gene>
    <name evidence="2" type="ORF">ESZ48_11495</name>
</gene>
<comment type="caution">
    <text evidence="2">The sequence shown here is derived from an EMBL/GenBank/DDBJ whole genome shotgun (WGS) entry which is preliminary data.</text>
</comment>
<name>A0A4Q0XEG5_9FLAO</name>
<dbReference type="EMBL" id="SDDZ01000006">
    <property type="protein sequence ID" value="RXJ49624.1"/>
    <property type="molecule type" value="Genomic_DNA"/>
</dbReference>
<evidence type="ECO:0000313" key="3">
    <source>
        <dbReference type="Proteomes" id="UP000289792"/>
    </source>
</evidence>
<reference evidence="2 3" key="1">
    <citation type="submission" date="2019-01" db="EMBL/GenBank/DDBJ databases">
        <title>Genome sequence of the Antarctic species Gelidibacter gilvus ACAM 158(T).</title>
        <authorList>
            <person name="Bowman J.P."/>
        </authorList>
    </citation>
    <scope>NUCLEOTIDE SEQUENCE [LARGE SCALE GENOMIC DNA]</scope>
    <source>
        <strain evidence="2 3">IC158</strain>
    </source>
</reference>
<protein>
    <submittedName>
        <fullName evidence="2">ATP synthase subunit I</fullName>
    </submittedName>
</protein>
<feature type="transmembrane region" description="Helical" evidence="1">
    <location>
        <begin position="6"/>
        <end position="28"/>
    </location>
</feature>
<dbReference type="RefSeq" id="WP_129017634.1">
    <property type="nucleotide sequence ID" value="NZ_SDDZ01000006.1"/>
</dbReference>
<keyword evidence="1" id="KW-0472">Membrane</keyword>
<dbReference type="Proteomes" id="UP000289792">
    <property type="component" value="Unassembled WGS sequence"/>
</dbReference>
<dbReference type="NCBIfam" id="TIGR03165">
    <property type="entry name" value="F1F0_chp_2"/>
    <property type="match status" value="1"/>
</dbReference>